<dbReference type="InterPro" id="IPR006977">
    <property type="entry name" value="Yip1_dom"/>
</dbReference>
<dbReference type="RefSeq" id="XP_027618889.1">
    <property type="nucleotide sequence ID" value="XM_027763088.1"/>
</dbReference>
<reference evidence="9 10" key="1">
    <citation type="journal article" date="2018" name="Sci. Rep.">
        <title>Genome sequence of the cauliflower mushroom Sparassis crispa (Hanabiratake) and its association with beneficial usage.</title>
        <authorList>
            <person name="Kiyama R."/>
            <person name="Furutani Y."/>
            <person name="Kawaguchi K."/>
            <person name="Nakanishi T."/>
        </authorList>
    </citation>
    <scope>NUCLEOTIDE SEQUENCE [LARGE SCALE GENOMIC DNA]</scope>
</reference>
<name>A0A401H0L6_9APHY</name>
<dbReference type="EMBL" id="BFAD01000012">
    <property type="protein sequence ID" value="GBE87976.1"/>
    <property type="molecule type" value="Genomic_DNA"/>
</dbReference>
<evidence type="ECO:0000256" key="2">
    <source>
        <dbReference type="ARBA" id="ARBA00010596"/>
    </source>
</evidence>
<keyword evidence="10" id="KW-1185">Reference proteome</keyword>
<feature type="compositionally biased region" description="Low complexity" evidence="7">
    <location>
        <begin position="64"/>
        <end position="75"/>
    </location>
</feature>
<dbReference type="PANTHER" id="PTHR21236:SF1">
    <property type="entry name" value="PROTEIN YIPF6"/>
    <property type="match status" value="1"/>
</dbReference>
<feature type="compositionally biased region" description="Acidic residues" evidence="7">
    <location>
        <begin position="22"/>
        <end position="32"/>
    </location>
</feature>
<evidence type="ECO:0000259" key="8">
    <source>
        <dbReference type="Pfam" id="PF04893"/>
    </source>
</evidence>
<comment type="caution">
    <text evidence="9">The sequence shown here is derived from an EMBL/GenBank/DDBJ whole genome shotgun (WGS) entry which is preliminary data.</text>
</comment>
<feature type="transmembrane region" description="Helical" evidence="6">
    <location>
        <begin position="202"/>
        <end position="224"/>
    </location>
</feature>
<feature type="transmembrane region" description="Helical" evidence="6">
    <location>
        <begin position="171"/>
        <end position="190"/>
    </location>
</feature>
<dbReference type="OrthoDB" id="411251at2759"/>
<evidence type="ECO:0000256" key="5">
    <source>
        <dbReference type="ARBA" id="ARBA00023136"/>
    </source>
</evidence>
<feature type="domain" description="Yip1" evidence="8">
    <location>
        <begin position="132"/>
        <end position="277"/>
    </location>
</feature>
<evidence type="ECO:0000313" key="9">
    <source>
        <dbReference type="EMBL" id="GBE87976.1"/>
    </source>
</evidence>
<evidence type="ECO:0000256" key="3">
    <source>
        <dbReference type="ARBA" id="ARBA00022692"/>
    </source>
</evidence>
<dbReference type="GO" id="GO:0006888">
    <property type="term" value="P:endoplasmic reticulum to Golgi vesicle-mediated transport"/>
    <property type="evidence" value="ECO:0007669"/>
    <property type="project" value="InterPro"/>
</dbReference>
<evidence type="ECO:0000256" key="6">
    <source>
        <dbReference type="RuleBase" id="RU361264"/>
    </source>
</evidence>
<feature type="transmembrane region" description="Helical" evidence="6">
    <location>
        <begin position="230"/>
        <end position="250"/>
    </location>
</feature>
<organism evidence="9 10">
    <name type="scientific">Sparassis crispa</name>
    <dbReference type="NCBI Taxonomy" id="139825"/>
    <lineage>
        <taxon>Eukaryota</taxon>
        <taxon>Fungi</taxon>
        <taxon>Dikarya</taxon>
        <taxon>Basidiomycota</taxon>
        <taxon>Agaricomycotina</taxon>
        <taxon>Agaricomycetes</taxon>
        <taxon>Polyporales</taxon>
        <taxon>Sparassidaceae</taxon>
        <taxon>Sparassis</taxon>
    </lineage>
</organism>
<gene>
    <name evidence="9" type="ORF">SCP_1202020</name>
</gene>
<dbReference type="STRING" id="139825.A0A401H0L6"/>
<accession>A0A401H0L6</accession>
<keyword evidence="5 6" id="KW-0472">Membrane</keyword>
<dbReference type="PANTHER" id="PTHR21236">
    <property type="entry name" value="GOLGI MEMBRANE PROTEIN YIP1"/>
    <property type="match status" value="1"/>
</dbReference>
<proteinExistence type="inferred from homology"/>
<evidence type="ECO:0000313" key="10">
    <source>
        <dbReference type="Proteomes" id="UP000287166"/>
    </source>
</evidence>
<keyword evidence="3 6" id="KW-0812">Transmembrane</keyword>
<protein>
    <recommendedName>
        <fullName evidence="6">Protein YIP</fullName>
    </recommendedName>
</protein>
<dbReference type="GO" id="GO:0000139">
    <property type="term" value="C:Golgi membrane"/>
    <property type="evidence" value="ECO:0007669"/>
    <property type="project" value="UniProtKB-SubCell"/>
</dbReference>
<evidence type="ECO:0000256" key="4">
    <source>
        <dbReference type="ARBA" id="ARBA00022989"/>
    </source>
</evidence>
<sequence length="281" mass="30178">MQRIENNDTTTPLTSTSQFIQADDDDDFDEDAIPAFTHPALAASPTTPDSGKGKGRAADQLDASGSHLSSSPISGNIGGPANGAPRSGRRTVAGVQVENRYSGVNTLDEPISTTFGRDLLSIYTKLVQIMYPPRAGNKREVLRDWDLWGPLGICLLLGILLSVNAPASQSLVVFTSIVVIISVGSLVVTVQAQLLGGRLSFFQGLCVFGYCVAPLNIAALVAAFVRLIYVRAPVAVAAWAWCIWAAINFLDGTKIEQQRIVLAVYPLVLFYSILAWMIIIQ</sequence>
<comment type="similarity">
    <text evidence="2 6">Belongs to the YIP1 family.</text>
</comment>
<dbReference type="Pfam" id="PF04893">
    <property type="entry name" value="Yip1"/>
    <property type="match status" value="1"/>
</dbReference>
<feature type="transmembrane region" description="Helical" evidence="6">
    <location>
        <begin position="262"/>
        <end position="280"/>
    </location>
</feature>
<feature type="compositionally biased region" description="Polar residues" evidence="7">
    <location>
        <begin position="7"/>
        <end position="17"/>
    </location>
</feature>
<evidence type="ECO:0000256" key="7">
    <source>
        <dbReference type="SAM" id="MobiDB-lite"/>
    </source>
</evidence>
<feature type="region of interest" description="Disordered" evidence="7">
    <location>
        <begin position="1"/>
        <end position="90"/>
    </location>
</feature>
<keyword evidence="4 6" id="KW-1133">Transmembrane helix</keyword>
<dbReference type="InParanoid" id="A0A401H0L6"/>
<evidence type="ECO:0000256" key="1">
    <source>
        <dbReference type="ARBA" id="ARBA00004141"/>
    </source>
</evidence>
<dbReference type="FunCoup" id="A0A401H0L6">
    <property type="interactions" value="247"/>
</dbReference>
<comment type="subcellular location">
    <subcellularLocation>
        <location evidence="6">Golgi apparatus membrane</location>
        <topology evidence="6">Multi-pass membrane protein</topology>
    </subcellularLocation>
    <subcellularLocation>
        <location evidence="1">Membrane</location>
        <topology evidence="1">Multi-pass membrane protein</topology>
    </subcellularLocation>
</comment>
<dbReference type="Proteomes" id="UP000287166">
    <property type="component" value="Unassembled WGS sequence"/>
</dbReference>
<dbReference type="GeneID" id="38784893"/>
<dbReference type="InterPro" id="IPR045231">
    <property type="entry name" value="Yip1/4-like"/>
</dbReference>
<dbReference type="AlphaFoldDB" id="A0A401H0L6"/>
<dbReference type="GO" id="GO:0005802">
    <property type="term" value="C:trans-Golgi network"/>
    <property type="evidence" value="ECO:0007669"/>
    <property type="project" value="TreeGrafter"/>
</dbReference>
<feature type="transmembrane region" description="Helical" evidence="6">
    <location>
        <begin position="147"/>
        <end position="165"/>
    </location>
</feature>